<feature type="domain" description="RIN4 pathogenic type III effector avirulence factor Avr cleavage site" evidence="2">
    <location>
        <begin position="3"/>
        <end position="32"/>
    </location>
</feature>
<sequence length="310" mass="34220">MARSQVPKFGNWESEEDVPYTVYFDNARKGKRGGKMNPNDPQEYLDAESKGHKGPEATRPKHVQRANREDGDLTKSIDSPLHSDAMSQKSANESHQHGQGGLINESNKSETEGPDMVRPKHERQLSQEESDLVRPTDSQLRNETANRRTARDSPHHRYGDLSAGDTPKRVSRQGVGPERSIEHSPLHPHSQARIGGKGTGVSSPSWERKGSSEGGHGLDPSTPGRSRLRSVTRGDETPDHSPAVPRFGDWDETDPASAEGYTHIFNKVREEKQSGAGKVPVMPTETSYSNGQKRIGNDNSKSCWCFPCGR</sequence>
<dbReference type="EMBL" id="JBJUIK010000013">
    <property type="protein sequence ID" value="KAL3507307.1"/>
    <property type="molecule type" value="Genomic_DNA"/>
</dbReference>
<feature type="region of interest" description="Disordered" evidence="1">
    <location>
        <begin position="271"/>
        <end position="293"/>
    </location>
</feature>
<feature type="compositionally biased region" description="Basic and acidic residues" evidence="1">
    <location>
        <begin position="144"/>
        <end position="159"/>
    </location>
</feature>
<accession>A0ABD2YLY7</accession>
<dbReference type="PANTHER" id="PTHR33159:SF6">
    <property type="entry name" value="RPM1-INTERACTING PROTEIN 4"/>
    <property type="match status" value="1"/>
</dbReference>
<proteinExistence type="predicted"/>
<feature type="compositionally biased region" description="Basic and acidic residues" evidence="1">
    <location>
        <begin position="107"/>
        <end position="134"/>
    </location>
</feature>
<feature type="compositionally biased region" description="Polar residues" evidence="1">
    <location>
        <begin position="284"/>
        <end position="293"/>
    </location>
</feature>
<organism evidence="3 4">
    <name type="scientific">Cinchona calisaya</name>
    <dbReference type="NCBI Taxonomy" id="153742"/>
    <lineage>
        <taxon>Eukaryota</taxon>
        <taxon>Viridiplantae</taxon>
        <taxon>Streptophyta</taxon>
        <taxon>Embryophyta</taxon>
        <taxon>Tracheophyta</taxon>
        <taxon>Spermatophyta</taxon>
        <taxon>Magnoliopsida</taxon>
        <taxon>eudicotyledons</taxon>
        <taxon>Gunneridae</taxon>
        <taxon>Pentapetalae</taxon>
        <taxon>asterids</taxon>
        <taxon>lamiids</taxon>
        <taxon>Gentianales</taxon>
        <taxon>Rubiaceae</taxon>
        <taxon>Cinchonoideae</taxon>
        <taxon>Cinchoneae</taxon>
        <taxon>Cinchona</taxon>
    </lineage>
</organism>
<feature type="compositionally biased region" description="Basic and acidic residues" evidence="1">
    <location>
        <begin position="47"/>
        <end position="59"/>
    </location>
</feature>
<evidence type="ECO:0000259" key="2">
    <source>
        <dbReference type="Pfam" id="PF05627"/>
    </source>
</evidence>
<gene>
    <name evidence="3" type="ORF">ACH5RR_032689</name>
</gene>
<dbReference type="Pfam" id="PF05627">
    <property type="entry name" value="AvrRpt-cleavage"/>
    <property type="match status" value="2"/>
</dbReference>
<dbReference type="InterPro" id="IPR040387">
    <property type="entry name" value="RIN4/NOI4"/>
</dbReference>
<comment type="caution">
    <text evidence="3">The sequence shown here is derived from an EMBL/GenBank/DDBJ whole genome shotgun (WGS) entry which is preliminary data.</text>
</comment>
<dbReference type="PANTHER" id="PTHR33159">
    <property type="entry name" value="RPM1-INTERACTING PROTEIN 4 (RIN4) FAMILY PROTEIN"/>
    <property type="match status" value="1"/>
</dbReference>
<dbReference type="AlphaFoldDB" id="A0ABD2YLY7"/>
<evidence type="ECO:0000256" key="1">
    <source>
        <dbReference type="SAM" id="MobiDB-lite"/>
    </source>
</evidence>
<protein>
    <recommendedName>
        <fullName evidence="2">RIN4 pathogenic type III effector avirulence factor Avr cleavage site domain-containing protein</fullName>
    </recommendedName>
</protein>
<keyword evidence="4" id="KW-1185">Reference proteome</keyword>
<reference evidence="3 4" key="1">
    <citation type="submission" date="2024-11" db="EMBL/GenBank/DDBJ databases">
        <title>A near-complete genome assembly of Cinchona calisaya.</title>
        <authorList>
            <person name="Lian D.C."/>
            <person name="Zhao X.W."/>
            <person name="Wei L."/>
        </authorList>
    </citation>
    <scope>NUCLEOTIDE SEQUENCE [LARGE SCALE GENOMIC DNA]</scope>
    <source>
        <tissue evidence="3">Nenye</tissue>
    </source>
</reference>
<name>A0ABD2YLY7_9GENT</name>
<feature type="region of interest" description="Disordered" evidence="1">
    <location>
        <begin position="1"/>
        <end position="257"/>
    </location>
</feature>
<feature type="domain" description="RIN4 pathogenic type III effector avirulence factor Avr cleavage site" evidence="2">
    <location>
        <begin position="240"/>
        <end position="273"/>
    </location>
</feature>
<dbReference type="Proteomes" id="UP001630127">
    <property type="component" value="Unassembled WGS sequence"/>
</dbReference>
<evidence type="ECO:0000313" key="4">
    <source>
        <dbReference type="Proteomes" id="UP001630127"/>
    </source>
</evidence>
<dbReference type="InterPro" id="IPR008700">
    <property type="entry name" value="TypeIII_avirulence_cleave"/>
</dbReference>
<evidence type="ECO:0000313" key="3">
    <source>
        <dbReference type="EMBL" id="KAL3507307.1"/>
    </source>
</evidence>
<feature type="compositionally biased region" description="Basic and acidic residues" evidence="1">
    <location>
        <begin position="66"/>
        <end position="75"/>
    </location>
</feature>